<dbReference type="Proteomes" id="UP001165042">
    <property type="component" value="Unassembled WGS sequence"/>
</dbReference>
<evidence type="ECO:0000313" key="4">
    <source>
        <dbReference type="Proteomes" id="UP001165042"/>
    </source>
</evidence>
<reference evidence="3" key="1">
    <citation type="submission" date="2023-02" db="EMBL/GenBank/DDBJ databases">
        <title>Actinokineospora globicatena NBRC 15670.</title>
        <authorList>
            <person name="Ichikawa N."/>
            <person name="Sato H."/>
            <person name="Tonouchi N."/>
        </authorList>
    </citation>
    <scope>NUCLEOTIDE SEQUENCE</scope>
    <source>
        <strain evidence="3">NBRC 15670</strain>
    </source>
</reference>
<dbReference type="Pfam" id="PF00881">
    <property type="entry name" value="Nitroreductase"/>
    <property type="match status" value="1"/>
</dbReference>
<feature type="region of interest" description="Disordered" evidence="1">
    <location>
        <begin position="300"/>
        <end position="321"/>
    </location>
</feature>
<dbReference type="RefSeq" id="WP_349497762.1">
    <property type="nucleotide sequence ID" value="NZ_BSSD01000006.1"/>
</dbReference>
<dbReference type="InterPro" id="IPR029479">
    <property type="entry name" value="Nitroreductase"/>
</dbReference>
<dbReference type="PANTHER" id="PTHR23026:SF123">
    <property type="entry name" value="NAD(P)H NITROREDUCTASE RV3131-RELATED"/>
    <property type="match status" value="1"/>
</dbReference>
<dbReference type="NCBIfam" id="NF047509">
    <property type="entry name" value="Rv3131_FMN_oxido"/>
    <property type="match status" value="1"/>
</dbReference>
<dbReference type="AlphaFoldDB" id="A0A9W6QPA1"/>
<comment type="caution">
    <text evidence="3">The sequence shown here is derived from an EMBL/GenBank/DDBJ whole genome shotgun (WGS) entry which is preliminary data.</text>
</comment>
<protein>
    <submittedName>
        <fullName evidence="3">NAD(P)H nitroreductase</fullName>
    </submittedName>
</protein>
<dbReference type="PANTHER" id="PTHR23026">
    <property type="entry name" value="NADPH NITROREDUCTASE"/>
    <property type="match status" value="1"/>
</dbReference>
<evidence type="ECO:0000256" key="1">
    <source>
        <dbReference type="SAM" id="MobiDB-lite"/>
    </source>
</evidence>
<keyword evidence="4" id="KW-1185">Reference proteome</keyword>
<dbReference type="EMBL" id="BSSD01000006">
    <property type="protein sequence ID" value="GLW93465.1"/>
    <property type="molecule type" value="Genomic_DNA"/>
</dbReference>
<organism evidence="3 4">
    <name type="scientific">Actinokineospora globicatena</name>
    <dbReference type="NCBI Taxonomy" id="103729"/>
    <lineage>
        <taxon>Bacteria</taxon>
        <taxon>Bacillati</taxon>
        <taxon>Actinomycetota</taxon>
        <taxon>Actinomycetes</taxon>
        <taxon>Pseudonocardiales</taxon>
        <taxon>Pseudonocardiaceae</taxon>
        <taxon>Actinokineospora</taxon>
    </lineage>
</organism>
<dbReference type="Gene3D" id="3.40.109.10">
    <property type="entry name" value="NADH Oxidase"/>
    <property type="match status" value="1"/>
</dbReference>
<dbReference type="SUPFAM" id="SSF55469">
    <property type="entry name" value="FMN-dependent nitroreductase-like"/>
    <property type="match status" value="2"/>
</dbReference>
<sequence>MTVVRAGSPDRDTVLTAVRMACCAPSVHNTQPWRWRVGRSSVHLFADPDRRLPATDPDGRDLVISCGAALHHLVVALAGFGWAARVHRLPDSATPEYLAAVEVEPTVPGQADLVLAAAITQRRSDRRAYAPQEVSEAYLAQLAAASGEEVRVKTLRSSDLAAYVAEANATQQADSAYLSELALWTGRFASPDGVPAANSPTETRYGDLITRRFTVPRLAQASPDGGAGTLLVLGTTSDDRLSWLQTGEATSAVTLTATSLRLASCPISQPIEVRRTRGLLQRQILGGELAPQLVLRIGEPAPGNTPVPRTPRRPLSDVIDW</sequence>
<dbReference type="InterPro" id="IPR000415">
    <property type="entry name" value="Nitroreductase-like"/>
</dbReference>
<evidence type="ECO:0000313" key="3">
    <source>
        <dbReference type="EMBL" id="GLW93465.1"/>
    </source>
</evidence>
<evidence type="ECO:0000259" key="2">
    <source>
        <dbReference type="Pfam" id="PF00881"/>
    </source>
</evidence>
<dbReference type="InterPro" id="IPR050627">
    <property type="entry name" value="Nitroreductase/BluB"/>
</dbReference>
<proteinExistence type="predicted"/>
<dbReference type="GO" id="GO:0016491">
    <property type="term" value="F:oxidoreductase activity"/>
    <property type="evidence" value="ECO:0007669"/>
    <property type="project" value="InterPro"/>
</dbReference>
<name>A0A9W6QPA1_9PSEU</name>
<gene>
    <name evidence="3" type="ORF">Aglo03_42810</name>
</gene>
<feature type="domain" description="Nitroreductase" evidence="2">
    <location>
        <begin position="119"/>
        <end position="294"/>
    </location>
</feature>
<accession>A0A9W6QPA1</accession>